<evidence type="ECO:0000256" key="1">
    <source>
        <dbReference type="ARBA" id="ARBA00023118"/>
    </source>
</evidence>
<dbReference type="RefSeq" id="WP_085545354.1">
    <property type="nucleotide sequence ID" value="NZ_FXBB01000035.1"/>
</dbReference>
<reference evidence="4" key="1">
    <citation type="submission" date="2017-04" db="EMBL/GenBank/DDBJ databases">
        <authorList>
            <person name="Varghese N."/>
            <person name="Submissions S."/>
        </authorList>
    </citation>
    <scope>NUCLEOTIDE SEQUENCE [LARGE SCALE GENOMIC DNA]</scope>
    <source>
        <strain evidence="4">USBA 82</strain>
    </source>
</reference>
<evidence type="ECO:0000313" key="3">
    <source>
        <dbReference type="EMBL" id="SMG44097.1"/>
    </source>
</evidence>
<evidence type="ECO:0000259" key="2">
    <source>
        <dbReference type="Pfam" id="PF03787"/>
    </source>
</evidence>
<dbReference type="STRING" id="561720.SAMN06275492_1356"/>
<sequence>MRSIGKTPPARPKEGLTPGFSDTYSISVVTPLFGGGVKAGEVDREHPVRGTAIRGHLRFWWRATCGRKFSSSQELYHRESQIWGDTEKASPVRIWVSDQRLGSIFSCASFPQGKNFPKFNEDFPGYICFPFQGSRQRGKEKDPSKAALGTSFSLGINCPAEFKEDLEVALRAWVCFGALGARTRRGAGSLFCEKLSPNKDDDLNDWMKDHFGDYLGTVSADSDYPTLARGLLLGKGSKEAISVWKELSSLYGNFRQGENLGRNKGEGNRPGRSRWPEADSIRRLLRTYSPEHVPDSSKPEESFPRAAFGLPIITHFKDERTGDPGDTQLYPKIGRDKKDRMASPLIIKPLAISEDRAVPMIVVLNAPLPDRIVLEKGRDVWEGGMDSVVDSRAASYPNSPMAGRSKAGDALEAFMAYAVKNHDFQEVSR</sequence>
<organism evidence="3 4">
    <name type="scientific">Dethiosulfovibrio salsuginis</name>
    <dbReference type="NCBI Taxonomy" id="561720"/>
    <lineage>
        <taxon>Bacteria</taxon>
        <taxon>Thermotogati</taxon>
        <taxon>Synergistota</taxon>
        <taxon>Synergistia</taxon>
        <taxon>Synergistales</taxon>
        <taxon>Dethiosulfovibrionaceae</taxon>
        <taxon>Dethiosulfovibrio</taxon>
    </lineage>
</organism>
<dbReference type="AlphaFoldDB" id="A0A1X7KR87"/>
<dbReference type="OrthoDB" id="190500at2"/>
<keyword evidence="1" id="KW-0051">Antiviral defense</keyword>
<dbReference type="EMBL" id="FXBB01000035">
    <property type="protein sequence ID" value="SMG44097.1"/>
    <property type="molecule type" value="Genomic_DNA"/>
</dbReference>
<name>A0A1X7KR87_9BACT</name>
<protein>
    <submittedName>
        <fullName evidence="3">CRISPR-associated protein, Cmr1 family</fullName>
    </submittedName>
</protein>
<dbReference type="NCBIfam" id="TIGR01894">
    <property type="entry name" value="cas_TM1795_cmr1"/>
    <property type="match status" value="1"/>
</dbReference>
<dbReference type="GO" id="GO:0051607">
    <property type="term" value="P:defense response to virus"/>
    <property type="evidence" value="ECO:0007669"/>
    <property type="project" value="UniProtKB-KW"/>
</dbReference>
<dbReference type="Proteomes" id="UP000193355">
    <property type="component" value="Unassembled WGS sequence"/>
</dbReference>
<dbReference type="InterPro" id="IPR005537">
    <property type="entry name" value="RAMP_III_fam"/>
</dbReference>
<dbReference type="InterPro" id="IPR007522">
    <property type="entry name" value="CRISPR-assoc_prot_TM1795"/>
</dbReference>
<proteinExistence type="predicted"/>
<accession>A0A1X7KR87</accession>
<dbReference type="Pfam" id="PF03787">
    <property type="entry name" value="RAMPs"/>
    <property type="match status" value="1"/>
</dbReference>
<keyword evidence="4" id="KW-1185">Reference proteome</keyword>
<gene>
    <name evidence="3" type="ORF">SAMN06275492_1356</name>
</gene>
<feature type="domain" description="CRISPR type III-associated protein" evidence="2">
    <location>
        <begin position="26"/>
        <end position="190"/>
    </location>
</feature>
<evidence type="ECO:0000313" key="4">
    <source>
        <dbReference type="Proteomes" id="UP000193355"/>
    </source>
</evidence>